<dbReference type="RefSeq" id="XP_067545528.1">
    <property type="nucleotide sequence ID" value="XM_067687820.1"/>
</dbReference>
<dbReference type="EMBL" id="LTDL01000014">
    <property type="protein sequence ID" value="OAG31927.1"/>
    <property type="molecule type" value="Genomic_DNA"/>
</dbReference>
<reference evidence="3 4" key="1">
    <citation type="submission" date="2016-02" db="EMBL/GenBank/DDBJ databases">
        <title>Discovery of a natural microsporidian pathogen with a broad tissue tropism in Caenorhabditis elegans.</title>
        <authorList>
            <person name="Luallen R.J."/>
            <person name="Reinke A.W."/>
            <person name="Tong L."/>
            <person name="Botts M.R."/>
            <person name="Felix M.-A."/>
            <person name="Troemel E.R."/>
        </authorList>
    </citation>
    <scope>NUCLEOTIDE SEQUENCE [LARGE SCALE GENOMIC DNA]</scope>
    <source>
        <strain evidence="3 4">JUm2807</strain>
    </source>
</reference>
<dbReference type="PANTHER" id="PTHR20835">
    <property type="entry name" value="E3 UBIQUITIN-PROTEIN LIGASE PPP1R11-RELATED"/>
    <property type="match status" value="1"/>
</dbReference>
<dbReference type="Pfam" id="PF07491">
    <property type="entry name" value="PPI_Ypi1"/>
    <property type="match status" value="1"/>
</dbReference>
<gene>
    <name evidence="3" type="ORF">NEDG_00402</name>
</gene>
<organism evidence="3 4">
    <name type="scientific">Nematocida displodere</name>
    <dbReference type="NCBI Taxonomy" id="1805483"/>
    <lineage>
        <taxon>Eukaryota</taxon>
        <taxon>Fungi</taxon>
        <taxon>Fungi incertae sedis</taxon>
        <taxon>Microsporidia</taxon>
        <taxon>Nematocida</taxon>
    </lineage>
</organism>
<dbReference type="STRING" id="1805483.A0A177EJ09"/>
<dbReference type="Proteomes" id="UP000185944">
    <property type="component" value="Unassembled WGS sequence"/>
</dbReference>
<evidence type="ECO:0000313" key="4">
    <source>
        <dbReference type="Proteomes" id="UP000185944"/>
    </source>
</evidence>
<comment type="function">
    <text evidence="2">Regulator of type 1 phosphatases which maintains protein phosphatase activity under strict control.</text>
</comment>
<keyword evidence="2" id="KW-0539">Nucleus</keyword>
<sequence length="62" mass="7313">MSVTKTTITQQRLVFRLRGATARKRVTFTRDTVDNEHLNRKKSKICCVFHQNDPSQNHLRTE</sequence>
<evidence type="ECO:0000256" key="1">
    <source>
        <dbReference type="ARBA" id="ARBA00005605"/>
    </source>
</evidence>
<dbReference type="GeneID" id="93646752"/>
<comment type="caution">
    <text evidence="3">The sequence shown here is derived from an EMBL/GenBank/DDBJ whole genome shotgun (WGS) entry which is preliminary data.</text>
</comment>
<dbReference type="PANTHER" id="PTHR20835:SF0">
    <property type="entry name" value="E3 UBIQUITIN-PROTEIN LIGASE PPP1R11"/>
    <property type="match status" value="1"/>
</dbReference>
<dbReference type="InterPro" id="IPR011107">
    <property type="entry name" value="PPI_Ypi1"/>
</dbReference>
<name>A0A177EJ09_9MICR</name>
<dbReference type="OrthoDB" id="307488at2759"/>
<protein>
    <recommendedName>
        <fullName evidence="2">Type 1 phosphatases regulator</fullName>
    </recommendedName>
</protein>
<proteinExistence type="inferred from homology"/>
<dbReference type="GO" id="GO:0008157">
    <property type="term" value="F:protein phosphatase 1 binding"/>
    <property type="evidence" value="ECO:0007669"/>
    <property type="project" value="TreeGrafter"/>
</dbReference>
<dbReference type="GO" id="GO:0004865">
    <property type="term" value="F:protein serine/threonine phosphatase inhibitor activity"/>
    <property type="evidence" value="ECO:0007669"/>
    <property type="project" value="UniProtKB-UniRule"/>
</dbReference>
<comment type="similarity">
    <text evidence="1 2">Belongs to the YPI1 family.</text>
</comment>
<evidence type="ECO:0000313" key="3">
    <source>
        <dbReference type="EMBL" id="OAG31927.1"/>
    </source>
</evidence>
<evidence type="ECO:0000256" key="2">
    <source>
        <dbReference type="RuleBase" id="RU367162"/>
    </source>
</evidence>
<dbReference type="GO" id="GO:0005634">
    <property type="term" value="C:nucleus"/>
    <property type="evidence" value="ECO:0007669"/>
    <property type="project" value="UniProtKB-SubCell"/>
</dbReference>
<comment type="subcellular location">
    <subcellularLocation>
        <location evidence="2">Nucleus</location>
    </subcellularLocation>
</comment>
<dbReference type="AlphaFoldDB" id="A0A177EJ09"/>
<dbReference type="VEuPathDB" id="MicrosporidiaDB:NEDG_00402"/>
<accession>A0A177EJ09</accession>
<keyword evidence="4" id="KW-1185">Reference proteome</keyword>